<evidence type="ECO:0000313" key="3">
    <source>
        <dbReference type="WBParaSite" id="PSAMB.scaffold2774size21348.g19045.t1"/>
    </source>
</evidence>
<dbReference type="AlphaFoldDB" id="A0A914V7A6"/>
<protein>
    <submittedName>
        <fullName evidence="2 3">Uncharacterized protein</fullName>
    </submittedName>
</protein>
<name>A0A914V7A6_9BILA</name>
<sequence length="138" mass="16080">MTTEKHHRQCDYACGIYERLFDNATQLYDLSEFYFDCLPRSLDPNEICLNTEDRPSTVRYESSIHELTTLAPEILWEDAWKVATGPIGKVMCCNLPDKRGSPNGCEPISYHRKPPKCLAWYDRPNKLHIWRISTKGKE</sequence>
<accession>A0A914V7A6</accession>
<dbReference type="WBParaSite" id="PSAMB.scaffold1598size29538.g13944.t1">
    <property type="protein sequence ID" value="PSAMB.scaffold1598size29538.g13944.t1"/>
    <property type="gene ID" value="PSAMB.scaffold1598size29538.g13944"/>
</dbReference>
<evidence type="ECO:0000313" key="2">
    <source>
        <dbReference type="WBParaSite" id="PSAMB.scaffold1598size29538.g13944.t1"/>
    </source>
</evidence>
<keyword evidence="1" id="KW-1185">Reference proteome</keyword>
<dbReference type="WBParaSite" id="PSAMB.scaffold2774size21348.g19045.t1">
    <property type="protein sequence ID" value="PSAMB.scaffold2774size21348.g19045.t1"/>
    <property type="gene ID" value="PSAMB.scaffold2774size21348.g19045"/>
</dbReference>
<evidence type="ECO:0000313" key="1">
    <source>
        <dbReference type="Proteomes" id="UP000887566"/>
    </source>
</evidence>
<organism evidence="1 2">
    <name type="scientific">Plectus sambesii</name>
    <dbReference type="NCBI Taxonomy" id="2011161"/>
    <lineage>
        <taxon>Eukaryota</taxon>
        <taxon>Metazoa</taxon>
        <taxon>Ecdysozoa</taxon>
        <taxon>Nematoda</taxon>
        <taxon>Chromadorea</taxon>
        <taxon>Plectida</taxon>
        <taxon>Plectina</taxon>
        <taxon>Plectoidea</taxon>
        <taxon>Plectidae</taxon>
        <taxon>Plectus</taxon>
    </lineage>
</organism>
<dbReference type="Proteomes" id="UP000887566">
    <property type="component" value="Unplaced"/>
</dbReference>
<proteinExistence type="predicted"/>
<reference evidence="2 3" key="1">
    <citation type="submission" date="2022-11" db="UniProtKB">
        <authorList>
            <consortium name="WormBaseParasite"/>
        </authorList>
    </citation>
    <scope>IDENTIFICATION</scope>
</reference>